<sequence length="175" mass="19824">MVGKVLENFGRPTHILRPVDLDHIYREKQVDLPIVLHVTLAPTGIARDNHWTIAWQVGMADTYKVHRRVQIVREILASHLTNWGAMTKASTADTQANSFEISLGVMGYEQRRRLEEIGNGMEVYEPDGEWNCQNWVVMVLRKAEEEGLIEKKVWVKAIMEAEGLGKKSGTSVLSS</sequence>
<evidence type="ECO:0000313" key="2">
    <source>
        <dbReference type="Proteomes" id="UP000308600"/>
    </source>
</evidence>
<dbReference type="EMBL" id="ML208452">
    <property type="protein sequence ID" value="TFK64999.1"/>
    <property type="molecule type" value="Genomic_DNA"/>
</dbReference>
<dbReference type="Proteomes" id="UP000308600">
    <property type="component" value="Unassembled WGS sequence"/>
</dbReference>
<organism evidence="1 2">
    <name type="scientific">Pluteus cervinus</name>
    <dbReference type="NCBI Taxonomy" id="181527"/>
    <lineage>
        <taxon>Eukaryota</taxon>
        <taxon>Fungi</taxon>
        <taxon>Dikarya</taxon>
        <taxon>Basidiomycota</taxon>
        <taxon>Agaricomycotina</taxon>
        <taxon>Agaricomycetes</taxon>
        <taxon>Agaricomycetidae</taxon>
        <taxon>Agaricales</taxon>
        <taxon>Pluteineae</taxon>
        <taxon>Pluteaceae</taxon>
        <taxon>Pluteus</taxon>
    </lineage>
</organism>
<evidence type="ECO:0000313" key="1">
    <source>
        <dbReference type="EMBL" id="TFK64999.1"/>
    </source>
</evidence>
<name>A0ACD3AI92_9AGAR</name>
<keyword evidence="2" id="KW-1185">Reference proteome</keyword>
<proteinExistence type="predicted"/>
<reference evidence="1 2" key="1">
    <citation type="journal article" date="2019" name="Nat. Ecol. Evol.">
        <title>Megaphylogeny resolves global patterns of mushroom evolution.</title>
        <authorList>
            <person name="Varga T."/>
            <person name="Krizsan K."/>
            <person name="Foldi C."/>
            <person name="Dima B."/>
            <person name="Sanchez-Garcia M."/>
            <person name="Sanchez-Ramirez S."/>
            <person name="Szollosi G.J."/>
            <person name="Szarkandi J.G."/>
            <person name="Papp V."/>
            <person name="Albert L."/>
            <person name="Andreopoulos W."/>
            <person name="Angelini C."/>
            <person name="Antonin V."/>
            <person name="Barry K.W."/>
            <person name="Bougher N.L."/>
            <person name="Buchanan P."/>
            <person name="Buyck B."/>
            <person name="Bense V."/>
            <person name="Catcheside P."/>
            <person name="Chovatia M."/>
            <person name="Cooper J."/>
            <person name="Damon W."/>
            <person name="Desjardin D."/>
            <person name="Finy P."/>
            <person name="Geml J."/>
            <person name="Haridas S."/>
            <person name="Hughes K."/>
            <person name="Justo A."/>
            <person name="Karasinski D."/>
            <person name="Kautmanova I."/>
            <person name="Kiss B."/>
            <person name="Kocsube S."/>
            <person name="Kotiranta H."/>
            <person name="LaButti K.M."/>
            <person name="Lechner B.E."/>
            <person name="Liimatainen K."/>
            <person name="Lipzen A."/>
            <person name="Lukacs Z."/>
            <person name="Mihaltcheva S."/>
            <person name="Morgado L.N."/>
            <person name="Niskanen T."/>
            <person name="Noordeloos M.E."/>
            <person name="Ohm R.A."/>
            <person name="Ortiz-Santana B."/>
            <person name="Ovrebo C."/>
            <person name="Racz N."/>
            <person name="Riley R."/>
            <person name="Savchenko A."/>
            <person name="Shiryaev A."/>
            <person name="Soop K."/>
            <person name="Spirin V."/>
            <person name="Szebenyi C."/>
            <person name="Tomsovsky M."/>
            <person name="Tulloss R.E."/>
            <person name="Uehling J."/>
            <person name="Grigoriev I.V."/>
            <person name="Vagvolgyi C."/>
            <person name="Papp T."/>
            <person name="Martin F.M."/>
            <person name="Miettinen O."/>
            <person name="Hibbett D.S."/>
            <person name="Nagy L.G."/>
        </authorList>
    </citation>
    <scope>NUCLEOTIDE SEQUENCE [LARGE SCALE GENOMIC DNA]</scope>
    <source>
        <strain evidence="1 2">NL-1719</strain>
    </source>
</reference>
<protein>
    <submittedName>
        <fullName evidence="1">Uncharacterized protein</fullName>
    </submittedName>
</protein>
<accession>A0ACD3AI92</accession>
<gene>
    <name evidence="1" type="ORF">BDN72DRAFT_825024</name>
</gene>